<dbReference type="AlphaFoldDB" id="W2KK36"/>
<gene>
    <name evidence="1" type="ORF">L917_15036</name>
</gene>
<dbReference type="Proteomes" id="UP000054423">
    <property type="component" value="Unassembled WGS sequence"/>
</dbReference>
<dbReference type="VEuPathDB" id="FungiDB:PPTG_21465"/>
<dbReference type="EMBL" id="KI681605">
    <property type="protein sequence ID" value="ETL85407.1"/>
    <property type="molecule type" value="Genomic_DNA"/>
</dbReference>
<accession>W2KK36</accession>
<name>W2KK36_PHYNI</name>
<proteinExistence type="predicted"/>
<reference evidence="1" key="1">
    <citation type="submission" date="2013-11" db="EMBL/GenBank/DDBJ databases">
        <title>The Genome Sequence of Phytophthora parasitica CHvinca01.</title>
        <authorList>
            <consortium name="The Broad Institute Genomics Platform"/>
            <person name="Russ C."/>
            <person name="Tyler B."/>
            <person name="Panabieres F."/>
            <person name="Shan W."/>
            <person name="Tripathy S."/>
            <person name="Grunwald N."/>
            <person name="Machado M."/>
            <person name="Johnson C.S."/>
            <person name="Arredondo F."/>
            <person name="Hong C."/>
            <person name="Coffey M."/>
            <person name="Young S.K."/>
            <person name="Zeng Q."/>
            <person name="Gargeya S."/>
            <person name="Fitzgerald M."/>
            <person name="Abouelleil A."/>
            <person name="Alvarado L."/>
            <person name="Chapman S.B."/>
            <person name="Gainer-Dewar J."/>
            <person name="Goldberg J."/>
            <person name="Griggs A."/>
            <person name="Gujja S."/>
            <person name="Hansen M."/>
            <person name="Howarth C."/>
            <person name="Imamovic A."/>
            <person name="Ireland A."/>
            <person name="Larimer J."/>
            <person name="McCowan C."/>
            <person name="Murphy C."/>
            <person name="Pearson M."/>
            <person name="Poon T.W."/>
            <person name="Priest M."/>
            <person name="Roberts A."/>
            <person name="Saif S."/>
            <person name="Shea T."/>
            <person name="Sykes S."/>
            <person name="Wortman J."/>
            <person name="Nusbaum C."/>
            <person name="Birren B."/>
        </authorList>
    </citation>
    <scope>NUCLEOTIDE SEQUENCE [LARGE SCALE GENOMIC DNA]</scope>
    <source>
        <strain evidence="1">CHvinca01</strain>
    </source>
</reference>
<evidence type="ECO:0000313" key="1">
    <source>
        <dbReference type="EMBL" id="ETL85407.1"/>
    </source>
</evidence>
<sequence>MHRARPSRINERIMTDQEWQPRLCEYPTRRLAFIRVVVNNSRTNRSTIQSRVEGPCKRISTRGRCKGVCRPRRQSQFLNRFARNVKIRLQVAHLVIPSKGSLKKSCYLSASSSFNLSAFVLLRPHFL</sequence>
<organism evidence="1">
    <name type="scientific">Phytophthora nicotianae</name>
    <name type="common">Potato buckeye rot agent</name>
    <name type="synonym">Phytophthora parasitica</name>
    <dbReference type="NCBI Taxonomy" id="4792"/>
    <lineage>
        <taxon>Eukaryota</taxon>
        <taxon>Sar</taxon>
        <taxon>Stramenopiles</taxon>
        <taxon>Oomycota</taxon>
        <taxon>Peronosporomycetes</taxon>
        <taxon>Peronosporales</taxon>
        <taxon>Peronosporaceae</taxon>
        <taxon>Phytophthora</taxon>
    </lineage>
</organism>
<protein>
    <submittedName>
        <fullName evidence="1">Uncharacterized protein</fullName>
    </submittedName>
</protein>